<keyword evidence="1" id="KW-0472">Membrane</keyword>
<organism evidence="2 3">
    <name type="scientific">Haloferax namakaokahaiae</name>
    <dbReference type="NCBI Taxonomy" id="1748331"/>
    <lineage>
        <taxon>Archaea</taxon>
        <taxon>Methanobacteriati</taxon>
        <taxon>Methanobacteriota</taxon>
        <taxon>Stenosarchaea group</taxon>
        <taxon>Halobacteria</taxon>
        <taxon>Halobacteriales</taxon>
        <taxon>Haloferacaceae</taxon>
        <taxon>Haloferax</taxon>
    </lineage>
</organism>
<gene>
    <name evidence="2" type="ORF">ACFQJC_00210</name>
</gene>
<dbReference type="AlphaFoldDB" id="A0ABD5Z9V7"/>
<accession>A0ABD5Z9V7</accession>
<dbReference type="EMBL" id="JBHTAA010000001">
    <property type="protein sequence ID" value="MFC7201926.1"/>
    <property type="molecule type" value="Genomic_DNA"/>
</dbReference>
<feature type="transmembrane region" description="Helical" evidence="1">
    <location>
        <begin position="13"/>
        <end position="33"/>
    </location>
</feature>
<keyword evidence="3" id="KW-1185">Reference proteome</keyword>
<protein>
    <submittedName>
        <fullName evidence="2">Uncharacterized protein</fullName>
    </submittedName>
</protein>
<dbReference type="RefSeq" id="WP_390221227.1">
    <property type="nucleotide sequence ID" value="NZ_JBHTAA010000001.1"/>
</dbReference>
<keyword evidence="1" id="KW-0812">Transmembrane</keyword>
<evidence type="ECO:0000313" key="3">
    <source>
        <dbReference type="Proteomes" id="UP001596481"/>
    </source>
</evidence>
<feature type="transmembrane region" description="Helical" evidence="1">
    <location>
        <begin position="77"/>
        <end position="99"/>
    </location>
</feature>
<dbReference type="Proteomes" id="UP001596481">
    <property type="component" value="Unassembled WGS sequence"/>
</dbReference>
<keyword evidence="1" id="KW-1133">Transmembrane helix</keyword>
<evidence type="ECO:0000313" key="2">
    <source>
        <dbReference type="EMBL" id="MFC7201926.1"/>
    </source>
</evidence>
<feature type="transmembrane region" description="Helical" evidence="1">
    <location>
        <begin position="137"/>
        <end position="158"/>
    </location>
</feature>
<evidence type="ECO:0000256" key="1">
    <source>
        <dbReference type="SAM" id="Phobius"/>
    </source>
</evidence>
<name>A0ABD5Z9V7_9EURY</name>
<reference evidence="2 3" key="1">
    <citation type="journal article" date="2019" name="Int. J. Syst. Evol. Microbiol.">
        <title>The Global Catalogue of Microorganisms (GCM) 10K type strain sequencing project: providing services to taxonomists for standard genome sequencing and annotation.</title>
        <authorList>
            <consortium name="The Broad Institute Genomics Platform"/>
            <consortium name="The Broad Institute Genome Sequencing Center for Infectious Disease"/>
            <person name="Wu L."/>
            <person name="Ma J."/>
        </authorList>
    </citation>
    <scope>NUCLEOTIDE SEQUENCE [LARGE SCALE GENOMIC DNA]</scope>
    <source>
        <strain evidence="2 3">DSM 29988</strain>
    </source>
</reference>
<comment type="caution">
    <text evidence="2">The sequence shown here is derived from an EMBL/GenBank/DDBJ whole genome shotgun (WGS) entry which is preliminary data.</text>
</comment>
<feature type="transmembrane region" description="Helical" evidence="1">
    <location>
        <begin position="45"/>
        <end position="65"/>
    </location>
</feature>
<feature type="transmembrane region" description="Helical" evidence="1">
    <location>
        <begin position="106"/>
        <end position="125"/>
    </location>
</feature>
<sequence>MPGTPDPVLGSQFVTHAIAVAVSLVSVATVVLLRERFEHVNGRSLALGALYGSTAIAVWYLARVVTDALADSFSGPLGATIGVVALGFVLLVALFLGVARLYATRGLIVPLLALFAITELVWWSFLHVRAETDALGMFVMLAPFFAAGVLVLAALEYIARRLWKRLGRGGDSSRSPT</sequence>
<proteinExistence type="predicted"/>